<evidence type="ECO:0000256" key="2">
    <source>
        <dbReference type="ARBA" id="ARBA00023125"/>
    </source>
</evidence>
<dbReference type="FunFam" id="1.10.10.10:FF:000079">
    <property type="entry name" value="GntR family transcriptional regulator"/>
    <property type="match status" value="1"/>
</dbReference>
<evidence type="ECO:0000259" key="4">
    <source>
        <dbReference type="PROSITE" id="PS50949"/>
    </source>
</evidence>
<dbReference type="RefSeq" id="WP_109606149.1">
    <property type="nucleotide sequence ID" value="NZ_JAMHJO010000005.1"/>
</dbReference>
<dbReference type="GO" id="GO:0003677">
    <property type="term" value="F:DNA binding"/>
    <property type="evidence" value="ECO:0007669"/>
    <property type="project" value="UniProtKB-KW"/>
</dbReference>
<evidence type="ECO:0000256" key="3">
    <source>
        <dbReference type="ARBA" id="ARBA00023163"/>
    </source>
</evidence>
<dbReference type="InterPro" id="IPR036390">
    <property type="entry name" value="WH_DNA-bd_sf"/>
</dbReference>
<dbReference type="PRINTS" id="PR00035">
    <property type="entry name" value="HTHGNTR"/>
</dbReference>
<gene>
    <name evidence="5" type="ORF">C7380_12211</name>
</gene>
<dbReference type="SMART" id="SM00866">
    <property type="entry name" value="UTRA"/>
    <property type="match status" value="1"/>
</dbReference>
<accession>A0AA45C4Z5</accession>
<dbReference type="PANTHER" id="PTHR44846:SF1">
    <property type="entry name" value="MANNOSYL-D-GLYCERATE TRANSPORT_METABOLISM SYSTEM REPRESSOR MNGR-RELATED"/>
    <property type="match status" value="1"/>
</dbReference>
<dbReference type="SMART" id="SM00345">
    <property type="entry name" value="HTH_GNTR"/>
    <property type="match status" value="1"/>
</dbReference>
<name>A0AA45C4Z5_9BACT</name>
<dbReference type="PANTHER" id="PTHR44846">
    <property type="entry name" value="MANNOSYL-D-GLYCERATE TRANSPORT/METABOLISM SYSTEM REPRESSOR MNGR-RELATED"/>
    <property type="match status" value="1"/>
</dbReference>
<dbReference type="InterPro" id="IPR011663">
    <property type="entry name" value="UTRA"/>
</dbReference>
<evidence type="ECO:0000313" key="5">
    <source>
        <dbReference type="EMBL" id="PWJ87686.1"/>
    </source>
</evidence>
<dbReference type="PROSITE" id="PS50949">
    <property type="entry name" value="HTH_GNTR"/>
    <property type="match status" value="1"/>
</dbReference>
<dbReference type="CDD" id="cd07377">
    <property type="entry name" value="WHTH_GntR"/>
    <property type="match status" value="1"/>
</dbReference>
<dbReference type="GO" id="GO:0003700">
    <property type="term" value="F:DNA-binding transcription factor activity"/>
    <property type="evidence" value="ECO:0007669"/>
    <property type="project" value="InterPro"/>
</dbReference>
<dbReference type="SUPFAM" id="SSF46785">
    <property type="entry name" value="Winged helix' DNA-binding domain"/>
    <property type="match status" value="1"/>
</dbReference>
<dbReference type="InterPro" id="IPR028978">
    <property type="entry name" value="Chorismate_lyase_/UTRA_dom_sf"/>
</dbReference>
<keyword evidence="6" id="KW-1185">Reference proteome</keyword>
<dbReference type="SUPFAM" id="SSF64288">
    <property type="entry name" value="Chorismate lyase-like"/>
    <property type="match status" value="1"/>
</dbReference>
<keyword evidence="3" id="KW-0804">Transcription</keyword>
<dbReference type="Gene3D" id="3.40.1410.10">
    <property type="entry name" value="Chorismate lyase-like"/>
    <property type="match status" value="1"/>
</dbReference>
<sequence>MKDTPLPLYYKVYNKLRADLDSAKYSKGDKLPTEMEICDQFNVSRLTVRRALEELKREGLIERKKGKGTYFTGKKREEQLSNFSSFTNEAHREGDITCSNVLENKLVKVDNEFIRAFDLPEDARVVYLKRVRYLNDEPYAIENAYLNPGADIRVLNIIEKNMSEESLYNILMDEYGLNISYAEETLEVSLLSKEESELLGLKRGEPAVLRRRYTYLDNNHCIEFVKSIYRGDKYKFKVVRKI</sequence>
<dbReference type="Gene3D" id="1.10.10.10">
    <property type="entry name" value="Winged helix-like DNA-binding domain superfamily/Winged helix DNA-binding domain"/>
    <property type="match status" value="1"/>
</dbReference>
<dbReference type="InterPro" id="IPR000524">
    <property type="entry name" value="Tscrpt_reg_HTH_GntR"/>
</dbReference>
<organism evidence="5 6">
    <name type="scientific">Oceanotoga teriensis</name>
    <dbReference type="NCBI Taxonomy" id="515440"/>
    <lineage>
        <taxon>Bacteria</taxon>
        <taxon>Thermotogati</taxon>
        <taxon>Thermotogota</taxon>
        <taxon>Thermotogae</taxon>
        <taxon>Petrotogales</taxon>
        <taxon>Petrotogaceae</taxon>
        <taxon>Oceanotoga</taxon>
    </lineage>
</organism>
<comment type="caution">
    <text evidence="5">The sequence shown here is derived from an EMBL/GenBank/DDBJ whole genome shotgun (WGS) entry which is preliminary data.</text>
</comment>
<dbReference type="AlphaFoldDB" id="A0AA45C4Z5"/>
<keyword evidence="2" id="KW-0238">DNA-binding</keyword>
<dbReference type="EMBL" id="QGGI01000022">
    <property type="protein sequence ID" value="PWJ87686.1"/>
    <property type="molecule type" value="Genomic_DNA"/>
</dbReference>
<dbReference type="InterPro" id="IPR050679">
    <property type="entry name" value="Bact_HTH_transcr_reg"/>
</dbReference>
<dbReference type="GO" id="GO:0045892">
    <property type="term" value="P:negative regulation of DNA-templated transcription"/>
    <property type="evidence" value="ECO:0007669"/>
    <property type="project" value="TreeGrafter"/>
</dbReference>
<evidence type="ECO:0000256" key="1">
    <source>
        <dbReference type="ARBA" id="ARBA00023015"/>
    </source>
</evidence>
<dbReference type="Pfam" id="PF07702">
    <property type="entry name" value="UTRA"/>
    <property type="match status" value="1"/>
</dbReference>
<protein>
    <submittedName>
        <fullName evidence="5">GntR family transcriptional regulator</fullName>
    </submittedName>
</protein>
<feature type="domain" description="HTH gntR-type" evidence="4">
    <location>
        <begin position="6"/>
        <end position="74"/>
    </location>
</feature>
<dbReference type="InterPro" id="IPR036388">
    <property type="entry name" value="WH-like_DNA-bd_sf"/>
</dbReference>
<keyword evidence="1" id="KW-0805">Transcription regulation</keyword>
<reference evidence="5 6" key="1">
    <citation type="submission" date="2018-05" db="EMBL/GenBank/DDBJ databases">
        <title>Genomic Encyclopedia of Type Strains, Phase IV (KMG-IV): sequencing the most valuable type-strain genomes for metagenomic binning, comparative biology and taxonomic classification.</title>
        <authorList>
            <person name="Goeker M."/>
        </authorList>
    </citation>
    <scope>NUCLEOTIDE SEQUENCE [LARGE SCALE GENOMIC DNA]</scope>
    <source>
        <strain evidence="5 6">DSM 24906</strain>
    </source>
</reference>
<proteinExistence type="predicted"/>
<evidence type="ECO:0000313" key="6">
    <source>
        <dbReference type="Proteomes" id="UP000245921"/>
    </source>
</evidence>
<dbReference type="Proteomes" id="UP000245921">
    <property type="component" value="Unassembled WGS sequence"/>
</dbReference>
<dbReference type="Pfam" id="PF00392">
    <property type="entry name" value="GntR"/>
    <property type="match status" value="1"/>
</dbReference>